<comment type="caution">
    <text evidence="2">The sequence shown here is derived from an EMBL/GenBank/DDBJ whole genome shotgun (WGS) entry which is preliminary data.</text>
</comment>
<organism evidence="2 3">
    <name type="scientific">Agromyces fucosus</name>
    <dbReference type="NCBI Taxonomy" id="41985"/>
    <lineage>
        <taxon>Bacteria</taxon>
        <taxon>Bacillati</taxon>
        <taxon>Actinomycetota</taxon>
        <taxon>Actinomycetes</taxon>
        <taxon>Micrococcales</taxon>
        <taxon>Microbacteriaceae</taxon>
        <taxon>Agromyces</taxon>
    </lineage>
</organism>
<keyword evidence="1" id="KW-1133">Transmembrane helix</keyword>
<name>A0A4Q2JVW5_9MICO</name>
<dbReference type="Proteomes" id="UP000292935">
    <property type="component" value="Unassembled WGS sequence"/>
</dbReference>
<gene>
    <name evidence="2" type="ORF">ESP57_03840</name>
</gene>
<protein>
    <submittedName>
        <fullName evidence="2">Uncharacterized protein</fullName>
    </submittedName>
</protein>
<dbReference type="RefSeq" id="WP_129230595.1">
    <property type="nucleotide sequence ID" value="NZ_SDPO01000001.1"/>
</dbReference>
<sequence length="132" mass="13501">MTEASAPTGSTGAVPASAEQASAGRATPLWLSITIAVVFGVFYAYDVWEAVGNLVGMNLYADGLGIALTGGGWALLVVGIALPLVVFGTAFWLGRRRGPLAQVVIFLAGFALVQVLAADVSSLFELSGLDLS</sequence>
<keyword evidence="1" id="KW-0472">Membrane</keyword>
<dbReference type="EMBL" id="SDPO01000001">
    <property type="protein sequence ID" value="RXZ50929.1"/>
    <property type="molecule type" value="Genomic_DNA"/>
</dbReference>
<accession>A0A4Q2JVW5</accession>
<keyword evidence="1" id="KW-0812">Transmembrane</keyword>
<feature type="transmembrane region" description="Helical" evidence="1">
    <location>
        <begin position="100"/>
        <end position="124"/>
    </location>
</feature>
<dbReference type="OrthoDB" id="5116782at2"/>
<reference evidence="2 3" key="1">
    <citation type="submission" date="2019-01" db="EMBL/GenBank/DDBJ databases">
        <authorList>
            <person name="Li J."/>
        </authorList>
    </citation>
    <scope>NUCLEOTIDE SEQUENCE [LARGE SCALE GENOMIC DNA]</scope>
    <source>
        <strain evidence="2 3">CCUG 35506</strain>
    </source>
</reference>
<dbReference type="AlphaFoldDB" id="A0A4Q2JVW5"/>
<evidence type="ECO:0000256" key="1">
    <source>
        <dbReference type="SAM" id="Phobius"/>
    </source>
</evidence>
<feature type="transmembrane region" description="Helical" evidence="1">
    <location>
        <begin position="65"/>
        <end position="93"/>
    </location>
</feature>
<evidence type="ECO:0000313" key="3">
    <source>
        <dbReference type="Proteomes" id="UP000292935"/>
    </source>
</evidence>
<proteinExistence type="predicted"/>
<keyword evidence="3" id="KW-1185">Reference proteome</keyword>
<feature type="transmembrane region" description="Helical" evidence="1">
    <location>
        <begin position="29"/>
        <end position="45"/>
    </location>
</feature>
<evidence type="ECO:0000313" key="2">
    <source>
        <dbReference type="EMBL" id="RXZ50929.1"/>
    </source>
</evidence>